<keyword evidence="2" id="KW-0472">Membrane</keyword>
<dbReference type="EMBL" id="JP287230">
    <property type="protein sequence ID" value="AEQ16988.1"/>
    <property type="molecule type" value="mRNA"/>
</dbReference>
<feature type="non-terminal residue" evidence="3">
    <location>
        <position position="75"/>
    </location>
</feature>
<feature type="transmembrane region" description="Helical" evidence="2">
    <location>
        <begin position="12"/>
        <end position="33"/>
    </location>
</feature>
<dbReference type="AlphaFoldDB" id="G5E1G6"/>
<protein>
    <submittedName>
        <fullName evidence="3">Putative sodium-dependent phosphate transporter 2</fullName>
    </submittedName>
</protein>
<evidence type="ECO:0000256" key="2">
    <source>
        <dbReference type="SAM" id="Phobius"/>
    </source>
</evidence>
<evidence type="ECO:0000313" key="3">
    <source>
        <dbReference type="EMBL" id="AEQ16988.1"/>
    </source>
</evidence>
<sequence>EDPVPNGLKAPPLFYAATIGINVFSILFTGEIASRLKKRALSRISEESLDKIQDEETPFELPGAKGNDESAVPLT</sequence>
<keyword evidence="2" id="KW-1133">Transmembrane helix</keyword>
<reference evidence="3" key="1">
    <citation type="submission" date="2011-09" db="EMBL/GenBank/DDBJ databases">
        <title>The odds of duplicate gene persistence after polyploidization.</title>
        <authorList>
            <person name="Chain F.J.J."/>
            <person name="Evans B.J."/>
            <person name="Dushoff J."/>
        </authorList>
    </citation>
    <scope>NUCLEOTIDE SEQUENCE</scope>
    <source>
        <tissue evidence="3">Liver</tissue>
    </source>
</reference>
<feature type="region of interest" description="Disordered" evidence="1">
    <location>
        <begin position="52"/>
        <end position="75"/>
    </location>
</feature>
<evidence type="ECO:0000256" key="1">
    <source>
        <dbReference type="SAM" id="MobiDB-lite"/>
    </source>
</evidence>
<name>G5E1G6_9PIPI</name>
<organism evidence="3">
    <name type="scientific">Pipa carvalhoi</name>
    <name type="common">Carvalho's Surinam toad</name>
    <dbReference type="NCBI Taxonomy" id="191480"/>
    <lineage>
        <taxon>Eukaryota</taxon>
        <taxon>Metazoa</taxon>
        <taxon>Chordata</taxon>
        <taxon>Craniata</taxon>
        <taxon>Vertebrata</taxon>
        <taxon>Euteleostomi</taxon>
        <taxon>Amphibia</taxon>
        <taxon>Batrachia</taxon>
        <taxon>Anura</taxon>
        <taxon>Pipoidea</taxon>
        <taxon>Pipidae</taxon>
        <taxon>Pipinae</taxon>
        <taxon>Pipa</taxon>
    </lineage>
</organism>
<keyword evidence="2" id="KW-0812">Transmembrane</keyword>
<proteinExistence type="evidence at transcript level"/>
<accession>G5E1G6</accession>
<feature type="non-terminal residue" evidence="3">
    <location>
        <position position="1"/>
    </location>
</feature>